<sequence>MWPRPVKVRQVPQLYSLCNGWLWPALNIPPARACTCNYCFLSRSSTISSPAPLLVVSALSARRLLASARRRLPSARRRPPLLPLVARRPPCPSPSLPVALPARRPPCSSPSLPIVLSLPIALPARRAPCSCPCPCCSSPSLLVALSPCPSPSLLVSMSMLLVALPARRPLSLPVALPARVHVHVARRPPCSFPSLLVALPQSLFKAPPCPSPAHYCLLCPPLPSVSFNMTIPANVQTPASQRNNLKRPRLERNSAHQFLDIEATVDGGNETDDDEDDKFIDEGESAAADRSTSHRRLFREYQRIVETSDDWDELVLRARERAQHDRIPVPSQPTDDERPFAENARLWRVAVKSGCEETIVSILMEKVFRSAGQYLSVASIVGRVSRPGWIVVEATQLNDVRELCQGVSNIFPQRVHFVEPSDAPAWLQETPAFTPRSQSWIRLTKYPYKGDLAYVQHFGEMWPGQARILVVPRLKLQPPSSVSAGKRKRTGRPPQALFDANFVRSIYGDGSVETRNQVFVFKGQVYQDGYLQTDTDLFYPQEATPTPAELDRFQHAQEIPKGFLEHSLEVAAAKRLRIGDHVKVTTGQAQGSLGTIESISGNEASLILRNGSLRLSVALDALRKDLSIGDEIIVRDGPKAGTVGWVIAVSGEGLVIYDREHAQERAPAPIVAQSRFEMSDFGEFDTPPSPAALTPEERLVSLETAMSALSQSNTTNSATMDRIAALLDTIVLGNPSAASPAAPTTPATPAQPLPTSPPLPRSGSHIRPSPPPVYDGARSGGRAFWNACQLYFSLSVGQFADDHARISWVLSYMQHGRAADFVGRVFQYGSVKRAFPTWKDFASNFEKEFFLFDEVADAALTLESTAYFQNGRTIDEYIDSFKALWIKADYPDGRHLVLKFRRGMDPKLSRRLGSITTGRPDDSKIEDWLAIARSQDFIMRTEEDFHRRSAPTVPTASRPTAPIPTPVVAPMLRWRPTAPPTAPVPASRHSGLSGGRNPDSRA</sequence>
<feature type="region of interest" description="Disordered" evidence="5">
    <location>
        <begin position="945"/>
        <end position="1002"/>
    </location>
</feature>
<comment type="function">
    <text evidence="2">The SPT4-SPT5 complex mediates both activation and inhibition of transcription elongation, and plays a role in pre-mRNA processing. This complex seems to be important for the stability of the RNA polymerase II elongation machinery on the chromatin template but not for the inherent ability of this machinery to translocate down the gene.</text>
</comment>
<proteinExistence type="predicted"/>
<dbReference type="Gene3D" id="2.30.30.30">
    <property type="match status" value="1"/>
</dbReference>
<feature type="domain" description="KOW" evidence="6">
    <location>
        <begin position="625"/>
        <end position="652"/>
    </location>
</feature>
<dbReference type="InterPro" id="IPR039659">
    <property type="entry name" value="SPT5"/>
</dbReference>
<dbReference type="AlphaFoldDB" id="A0A8H5HAF1"/>
<reference evidence="7 8" key="1">
    <citation type="journal article" date="2020" name="ISME J.">
        <title>Uncovering the hidden diversity of litter-decomposition mechanisms in mushroom-forming fungi.</title>
        <authorList>
            <person name="Floudas D."/>
            <person name="Bentzer J."/>
            <person name="Ahren D."/>
            <person name="Johansson T."/>
            <person name="Persson P."/>
            <person name="Tunlid A."/>
        </authorList>
    </citation>
    <scope>NUCLEOTIDE SEQUENCE [LARGE SCALE GENOMIC DNA]</scope>
    <source>
        <strain evidence="7 8">CBS 661.87</strain>
    </source>
</reference>
<evidence type="ECO:0000313" key="8">
    <source>
        <dbReference type="Proteomes" id="UP000565441"/>
    </source>
</evidence>
<dbReference type="GO" id="GO:0032784">
    <property type="term" value="P:regulation of DNA-templated transcription elongation"/>
    <property type="evidence" value="ECO:0007669"/>
    <property type="project" value="InterPro"/>
</dbReference>
<name>A0A8H5HAF1_9AGAR</name>
<evidence type="ECO:0000313" key="7">
    <source>
        <dbReference type="EMBL" id="KAF5379425.1"/>
    </source>
</evidence>
<protein>
    <recommendedName>
        <fullName evidence="3">Chromatin elongation factor SPT5</fullName>
    </recommendedName>
    <alternativeName>
        <fullName evidence="4">Chromatin elongation factor spt5</fullName>
    </alternativeName>
</protein>
<accession>A0A8H5HAF1</accession>
<dbReference type="PANTHER" id="PTHR11125:SF7">
    <property type="entry name" value="TRANSCRIPTION ELONGATION FACTOR SPT5"/>
    <property type="match status" value="1"/>
</dbReference>
<dbReference type="InterPro" id="IPR005100">
    <property type="entry name" value="NGN-domain"/>
</dbReference>
<dbReference type="Pfam" id="PF03439">
    <property type="entry name" value="Spt5-NGN"/>
    <property type="match status" value="1"/>
</dbReference>
<evidence type="ECO:0000256" key="5">
    <source>
        <dbReference type="SAM" id="MobiDB-lite"/>
    </source>
</evidence>
<feature type="compositionally biased region" description="Low complexity" evidence="5">
    <location>
        <begin position="737"/>
        <end position="748"/>
    </location>
</feature>
<dbReference type="InterPro" id="IPR005824">
    <property type="entry name" value="KOW"/>
</dbReference>
<evidence type="ECO:0000259" key="6">
    <source>
        <dbReference type="SMART" id="SM00739"/>
    </source>
</evidence>
<evidence type="ECO:0000256" key="4">
    <source>
        <dbReference type="ARBA" id="ARBA00031006"/>
    </source>
</evidence>
<feature type="domain" description="KOW" evidence="6">
    <location>
        <begin position="575"/>
        <end position="602"/>
    </location>
</feature>
<dbReference type="GO" id="GO:0006368">
    <property type="term" value="P:transcription elongation by RNA polymerase II"/>
    <property type="evidence" value="ECO:0007669"/>
    <property type="project" value="TreeGrafter"/>
</dbReference>
<dbReference type="InterPro" id="IPR036735">
    <property type="entry name" value="NGN_dom_sf"/>
</dbReference>
<dbReference type="SMART" id="SM00739">
    <property type="entry name" value="KOW"/>
    <property type="match status" value="2"/>
</dbReference>
<organism evidence="7 8">
    <name type="scientific">Tricholomella constricta</name>
    <dbReference type="NCBI Taxonomy" id="117010"/>
    <lineage>
        <taxon>Eukaryota</taxon>
        <taxon>Fungi</taxon>
        <taxon>Dikarya</taxon>
        <taxon>Basidiomycota</taxon>
        <taxon>Agaricomycotina</taxon>
        <taxon>Agaricomycetes</taxon>
        <taxon>Agaricomycetidae</taxon>
        <taxon>Agaricales</taxon>
        <taxon>Tricholomatineae</taxon>
        <taxon>Lyophyllaceae</taxon>
        <taxon>Tricholomella</taxon>
    </lineage>
</organism>
<feature type="region of interest" description="Disordered" evidence="5">
    <location>
        <begin position="737"/>
        <end position="775"/>
    </location>
</feature>
<evidence type="ECO:0000256" key="2">
    <source>
        <dbReference type="ARBA" id="ARBA00024691"/>
    </source>
</evidence>
<keyword evidence="8" id="KW-1185">Reference proteome</keyword>
<feature type="compositionally biased region" description="Pro residues" evidence="5">
    <location>
        <begin position="749"/>
        <end position="760"/>
    </location>
</feature>
<gene>
    <name evidence="7" type="ORF">D9615_006623</name>
</gene>
<dbReference type="Gene3D" id="3.30.70.940">
    <property type="entry name" value="NusG, N-terminal domain"/>
    <property type="match status" value="1"/>
</dbReference>
<dbReference type="GO" id="GO:0003729">
    <property type="term" value="F:mRNA binding"/>
    <property type="evidence" value="ECO:0007669"/>
    <property type="project" value="TreeGrafter"/>
</dbReference>
<dbReference type="GO" id="GO:0006357">
    <property type="term" value="P:regulation of transcription by RNA polymerase II"/>
    <property type="evidence" value="ECO:0007669"/>
    <property type="project" value="InterPro"/>
</dbReference>
<evidence type="ECO:0000256" key="1">
    <source>
        <dbReference type="ARBA" id="ARBA00023163"/>
    </source>
</evidence>
<dbReference type="GO" id="GO:0032044">
    <property type="term" value="C:DSIF complex"/>
    <property type="evidence" value="ECO:0007669"/>
    <property type="project" value="TreeGrafter"/>
</dbReference>
<dbReference type="EMBL" id="JAACJP010000016">
    <property type="protein sequence ID" value="KAF5379425.1"/>
    <property type="molecule type" value="Genomic_DNA"/>
</dbReference>
<evidence type="ECO:0000256" key="3">
    <source>
        <dbReference type="ARBA" id="ARBA00029865"/>
    </source>
</evidence>
<dbReference type="PANTHER" id="PTHR11125">
    <property type="entry name" value="SUPPRESSOR OF TY 5"/>
    <property type="match status" value="1"/>
</dbReference>
<keyword evidence="1" id="KW-0804">Transcription</keyword>
<comment type="caution">
    <text evidence="7">The sequence shown here is derived from an EMBL/GenBank/DDBJ whole genome shotgun (WGS) entry which is preliminary data.</text>
</comment>
<dbReference type="Proteomes" id="UP000565441">
    <property type="component" value="Unassembled WGS sequence"/>
</dbReference>
<dbReference type="InterPro" id="IPR014722">
    <property type="entry name" value="Rib_uL2_dom2"/>
</dbReference>